<accession>A0A2D0N923</accession>
<keyword evidence="2" id="KW-0378">Hydrolase</keyword>
<dbReference type="EMBL" id="PDUD01000023">
    <property type="protein sequence ID" value="PHN05021.1"/>
    <property type="molecule type" value="Genomic_DNA"/>
</dbReference>
<dbReference type="OrthoDB" id="9765195at2"/>
<dbReference type="PRINTS" id="PR00131">
    <property type="entry name" value="GLHYDRLASE1"/>
</dbReference>
<feature type="active site" description="Nucleophile" evidence="4">
    <location>
        <position position="306"/>
    </location>
</feature>
<dbReference type="InterPro" id="IPR001360">
    <property type="entry name" value="Glyco_hydro_1"/>
</dbReference>
<dbReference type="PANTHER" id="PTHR10353">
    <property type="entry name" value="GLYCOSYL HYDROLASE"/>
    <property type="match status" value="1"/>
</dbReference>
<evidence type="ECO:0000256" key="1">
    <source>
        <dbReference type="ARBA" id="ARBA00010838"/>
    </source>
</evidence>
<organism evidence="6 7">
    <name type="scientific">Flavilitoribacter nigricans (strain ATCC 23147 / DSM 23189 / NBRC 102662 / NCIMB 1420 / SS-2)</name>
    <name type="common">Lewinella nigricans</name>
    <dbReference type="NCBI Taxonomy" id="1122177"/>
    <lineage>
        <taxon>Bacteria</taxon>
        <taxon>Pseudomonadati</taxon>
        <taxon>Bacteroidota</taxon>
        <taxon>Saprospiria</taxon>
        <taxon>Saprospirales</taxon>
        <taxon>Lewinellaceae</taxon>
        <taxon>Flavilitoribacter</taxon>
    </lineage>
</organism>
<evidence type="ECO:0000313" key="7">
    <source>
        <dbReference type="Proteomes" id="UP000223913"/>
    </source>
</evidence>
<sequence length="392" mass="45930">MLIQFPPSFFWGSSTSAAQIETASDHNWLGFKAKDGSVFDRTIDHELRRQEDLEYICQFGKVYRCGIDWARLQPEPFGLFDQEAVDEYQEFFAHLRDRGMTVMLVLHHFANPIWFEERGGWLEENNISAYTDYVQKCVEHFGLYVSHWNTFNEPNVYAGAAFFLGQFPPHKKSLRKANRVLNYLGQAHQIAYDLIKDQFPDDQVGISFNTAWFDATHPLGRIPAYLVDRWFHRKAARYFTSVDFWGLSYYAYVPFNPKPITEIEQPGKLKKMGIPHDKMWGYKPEGLGIMLRRFHKWFKKPLIVIENGICTDDPQVRIQSIKDYLQVIDGVMEEGIPILGYIHWSTFDNFEWNLGLSYRFGLVAVHPETKERTMTPAGEFYAELTQTRRLYL</sequence>
<keyword evidence="3" id="KW-0326">Glycosidase</keyword>
<proteinExistence type="inferred from homology"/>
<evidence type="ECO:0008006" key="8">
    <source>
        <dbReference type="Google" id="ProtNLM"/>
    </source>
</evidence>
<dbReference type="GO" id="GO:0008422">
    <property type="term" value="F:beta-glucosidase activity"/>
    <property type="evidence" value="ECO:0007669"/>
    <property type="project" value="UniProtKB-EC"/>
</dbReference>
<dbReference type="PROSITE" id="PS00572">
    <property type="entry name" value="GLYCOSYL_HYDROL_F1_1"/>
    <property type="match status" value="1"/>
</dbReference>
<keyword evidence="7" id="KW-1185">Reference proteome</keyword>
<dbReference type="SUPFAM" id="SSF51445">
    <property type="entry name" value="(Trans)glycosidases"/>
    <property type="match status" value="1"/>
</dbReference>
<dbReference type="Gene3D" id="3.20.20.80">
    <property type="entry name" value="Glycosidases"/>
    <property type="match status" value="1"/>
</dbReference>
<dbReference type="Proteomes" id="UP000223913">
    <property type="component" value="Unassembled WGS sequence"/>
</dbReference>
<protein>
    <recommendedName>
        <fullName evidence="8">Glycoside hydrolase family 1 protein</fullName>
    </recommendedName>
</protein>
<evidence type="ECO:0000313" key="6">
    <source>
        <dbReference type="EMBL" id="PHN05021.1"/>
    </source>
</evidence>
<evidence type="ECO:0000256" key="2">
    <source>
        <dbReference type="ARBA" id="ARBA00022801"/>
    </source>
</evidence>
<reference evidence="6 7" key="1">
    <citation type="submission" date="2017-10" db="EMBL/GenBank/DDBJ databases">
        <title>The draft genome sequence of Lewinella nigricans NBRC 102662.</title>
        <authorList>
            <person name="Wang K."/>
        </authorList>
    </citation>
    <scope>NUCLEOTIDE SEQUENCE [LARGE SCALE GENOMIC DNA]</scope>
    <source>
        <strain evidence="6 7">NBRC 102662</strain>
    </source>
</reference>
<evidence type="ECO:0000256" key="4">
    <source>
        <dbReference type="PROSITE-ProRule" id="PRU10055"/>
    </source>
</evidence>
<comment type="similarity">
    <text evidence="1 5">Belongs to the glycosyl hydrolase 1 family.</text>
</comment>
<evidence type="ECO:0000256" key="5">
    <source>
        <dbReference type="RuleBase" id="RU003690"/>
    </source>
</evidence>
<dbReference type="AlphaFoldDB" id="A0A2D0N923"/>
<dbReference type="InterPro" id="IPR017853">
    <property type="entry name" value="GH"/>
</dbReference>
<dbReference type="InterPro" id="IPR018120">
    <property type="entry name" value="Glyco_hydro_1_AS"/>
</dbReference>
<evidence type="ECO:0000256" key="3">
    <source>
        <dbReference type="ARBA" id="ARBA00023295"/>
    </source>
</evidence>
<dbReference type="GO" id="GO:0005975">
    <property type="term" value="P:carbohydrate metabolic process"/>
    <property type="evidence" value="ECO:0007669"/>
    <property type="project" value="InterPro"/>
</dbReference>
<comment type="caution">
    <text evidence="6">The sequence shown here is derived from an EMBL/GenBank/DDBJ whole genome shotgun (WGS) entry which is preliminary data.</text>
</comment>
<name>A0A2D0N923_FLAN2</name>
<dbReference type="RefSeq" id="WP_099151568.1">
    <property type="nucleotide sequence ID" value="NZ_PDUD01000023.1"/>
</dbReference>
<dbReference type="Pfam" id="PF00232">
    <property type="entry name" value="Glyco_hydro_1"/>
    <property type="match status" value="2"/>
</dbReference>
<gene>
    <name evidence="6" type="ORF">CRP01_18510</name>
</gene>
<dbReference type="PANTHER" id="PTHR10353:SF209">
    <property type="entry name" value="GALACTOLIPID GALACTOSYLTRANSFERASE SFR2, CHLOROPLASTIC"/>
    <property type="match status" value="1"/>
</dbReference>